<feature type="region of interest" description="Disordered" evidence="1">
    <location>
        <begin position="310"/>
        <end position="329"/>
    </location>
</feature>
<evidence type="ECO:0000313" key="2">
    <source>
        <dbReference type="EMBL" id="EJK53757.1"/>
    </source>
</evidence>
<sequence>MPSGKKARGRKNRAKKEATRTADLRSLWEPTILASDTRLDVLRPCEHNHELFDLQIPRQSTVVLFMNHIAGKGFFDRATRFPNEPVMKTCYSLTLNFPRVQEEDNERALAIALLLRFLCNVFVSDAAIEGELWFHQQRDNEAAICCMIYLLELLGRYSDVSVVARRAVKMSNNFADGNRRDLVKFVAKRLPCACLKELHRAARKKLAKVSHCHGCEKRFPRTASQTPDRSKAPYDTRVIDLAQDRYLTKRVGLLVFVGDVDHLILTVTKFSSCSPSLAHSGCSDLDEPVRLVPVLGVFFEGAGRATPAAAVPSRLGEPDRPKGSLVEEA</sequence>
<keyword evidence="3" id="KW-1185">Reference proteome</keyword>
<gene>
    <name evidence="2" type="ORF">THAOC_26733</name>
</gene>
<evidence type="ECO:0000313" key="3">
    <source>
        <dbReference type="Proteomes" id="UP000266841"/>
    </source>
</evidence>
<organism evidence="2 3">
    <name type="scientific">Thalassiosira oceanica</name>
    <name type="common">Marine diatom</name>
    <dbReference type="NCBI Taxonomy" id="159749"/>
    <lineage>
        <taxon>Eukaryota</taxon>
        <taxon>Sar</taxon>
        <taxon>Stramenopiles</taxon>
        <taxon>Ochrophyta</taxon>
        <taxon>Bacillariophyta</taxon>
        <taxon>Coscinodiscophyceae</taxon>
        <taxon>Thalassiosirophycidae</taxon>
        <taxon>Thalassiosirales</taxon>
        <taxon>Thalassiosiraceae</taxon>
        <taxon>Thalassiosira</taxon>
    </lineage>
</organism>
<dbReference type="EMBL" id="AGNL01037083">
    <property type="protein sequence ID" value="EJK53757.1"/>
    <property type="molecule type" value="Genomic_DNA"/>
</dbReference>
<evidence type="ECO:0000256" key="1">
    <source>
        <dbReference type="SAM" id="MobiDB-lite"/>
    </source>
</evidence>
<accession>K0S4F0</accession>
<proteinExistence type="predicted"/>
<dbReference type="Proteomes" id="UP000266841">
    <property type="component" value="Unassembled WGS sequence"/>
</dbReference>
<reference evidence="2 3" key="1">
    <citation type="journal article" date="2012" name="Genome Biol.">
        <title>Genome and low-iron response of an oceanic diatom adapted to chronic iron limitation.</title>
        <authorList>
            <person name="Lommer M."/>
            <person name="Specht M."/>
            <person name="Roy A.S."/>
            <person name="Kraemer L."/>
            <person name="Andreson R."/>
            <person name="Gutowska M.A."/>
            <person name="Wolf J."/>
            <person name="Bergner S.V."/>
            <person name="Schilhabel M.B."/>
            <person name="Klostermeier U.C."/>
            <person name="Beiko R.G."/>
            <person name="Rosenstiel P."/>
            <person name="Hippler M."/>
            <person name="Laroche J."/>
        </authorList>
    </citation>
    <scope>NUCLEOTIDE SEQUENCE [LARGE SCALE GENOMIC DNA]</scope>
    <source>
        <strain evidence="2 3">CCMP1005</strain>
    </source>
</reference>
<feature type="compositionally biased region" description="Basic residues" evidence="1">
    <location>
        <begin position="1"/>
        <end position="14"/>
    </location>
</feature>
<feature type="region of interest" description="Disordered" evidence="1">
    <location>
        <begin position="1"/>
        <end position="21"/>
    </location>
</feature>
<protein>
    <submittedName>
        <fullName evidence="2">Uncharacterized protein</fullName>
    </submittedName>
</protein>
<comment type="caution">
    <text evidence="2">The sequence shown here is derived from an EMBL/GenBank/DDBJ whole genome shotgun (WGS) entry which is preliminary data.</text>
</comment>
<dbReference type="AlphaFoldDB" id="K0S4F0"/>
<name>K0S4F0_THAOC</name>